<evidence type="ECO:0000259" key="2">
    <source>
        <dbReference type="SMART" id="SM00575"/>
    </source>
</evidence>
<comment type="caution">
    <text evidence="3">The sequence shown here is derived from an EMBL/GenBank/DDBJ whole genome shotgun (WGS) entry which is preliminary data.</text>
</comment>
<dbReference type="AlphaFoldDB" id="A0AAD5P2C4"/>
<accession>A0AAD5P2C4</accession>
<feature type="region of interest" description="Disordered" evidence="1">
    <location>
        <begin position="1"/>
        <end position="20"/>
    </location>
</feature>
<dbReference type="InterPro" id="IPR006564">
    <property type="entry name" value="Znf_PMZ"/>
</dbReference>
<protein>
    <recommendedName>
        <fullName evidence="2">Zinc finger PMZ-type domain-containing protein</fullName>
    </recommendedName>
</protein>
<name>A0AAD5P2C4_ACENE</name>
<organism evidence="3 4">
    <name type="scientific">Acer negundo</name>
    <name type="common">Box elder</name>
    <dbReference type="NCBI Taxonomy" id="4023"/>
    <lineage>
        <taxon>Eukaryota</taxon>
        <taxon>Viridiplantae</taxon>
        <taxon>Streptophyta</taxon>
        <taxon>Embryophyta</taxon>
        <taxon>Tracheophyta</taxon>
        <taxon>Spermatophyta</taxon>
        <taxon>Magnoliopsida</taxon>
        <taxon>eudicotyledons</taxon>
        <taxon>Gunneridae</taxon>
        <taxon>Pentapetalae</taxon>
        <taxon>rosids</taxon>
        <taxon>malvids</taxon>
        <taxon>Sapindales</taxon>
        <taxon>Sapindaceae</taxon>
        <taxon>Hippocastanoideae</taxon>
        <taxon>Acereae</taxon>
        <taxon>Acer</taxon>
    </lineage>
</organism>
<evidence type="ECO:0000313" key="4">
    <source>
        <dbReference type="Proteomes" id="UP001064489"/>
    </source>
</evidence>
<sequence>MLKPPVDQNQPNGPLTDISKPLSTVYQSITQQLKKKAKNTVTPIGCSLVTFISDSPSTNCFPNRTSSDESLLHISIKRLILDDIPLVIGSNTLSSSTNRIGVNDSVPPMDSSGDRSKYNAKVVQSKSKHCTNYNVDYSNIHTVEDDAIDCGTHCRELSVPSNEQETHRRLLKLHQTHVADRVVHPMPVRNMTNISMSCITNNVPDTDQDNTTYVDTPPDDNPSRHKVQGFDHMAACKQRYYNDIMEIEVDKFTRAYYPKNRYGIMSTQIAESMNSVLLDLQKLPIATFVEQIRDMMQNWFHNRHTIANHLRSDLTPAANNHILKGVEPSYKCIIRLISYQRYSITENQNNSIVDIQAKTCGCRGWDLEKLPRKHALACARYASIPVPEMCSDYYRSDCLREAYRGEINPLTHESNWVIPDEV</sequence>
<evidence type="ECO:0000313" key="3">
    <source>
        <dbReference type="EMBL" id="KAI9195762.1"/>
    </source>
</evidence>
<dbReference type="PANTHER" id="PTHR31973:SF187">
    <property type="entry name" value="MUTATOR TRANSPOSASE MUDRA PROTEIN"/>
    <property type="match status" value="1"/>
</dbReference>
<feature type="domain" description="Zinc finger PMZ-type" evidence="2">
    <location>
        <begin position="358"/>
        <end position="385"/>
    </location>
</feature>
<gene>
    <name evidence="3" type="ORF">LWI28_017827</name>
</gene>
<keyword evidence="4" id="KW-1185">Reference proteome</keyword>
<reference evidence="3" key="1">
    <citation type="journal article" date="2022" name="Plant J.">
        <title>Strategies of tolerance reflected in two North American maple genomes.</title>
        <authorList>
            <person name="McEvoy S.L."/>
            <person name="Sezen U.U."/>
            <person name="Trouern-Trend A."/>
            <person name="McMahon S.M."/>
            <person name="Schaberg P.G."/>
            <person name="Yang J."/>
            <person name="Wegrzyn J.L."/>
            <person name="Swenson N.G."/>
        </authorList>
    </citation>
    <scope>NUCLEOTIDE SEQUENCE</scope>
    <source>
        <strain evidence="3">91603</strain>
    </source>
</reference>
<dbReference type="PANTHER" id="PTHR31973">
    <property type="entry name" value="POLYPROTEIN, PUTATIVE-RELATED"/>
    <property type="match status" value="1"/>
</dbReference>
<dbReference type="SMART" id="SM00575">
    <property type="entry name" value="ZnF_PMZ"/>
    <property type="match status" value="1"/>
</dbReference>
<proteinExistence type="predicted"/>
<evidence type="ECO:0000256" key="1">
    <source>
        <dbReference type="SAM" id="MobiDB-lite"/>
    </source>
</evidence>
<dbReference type="Proteomes" id="UP001064489">
    <property type="component" value="Chromosome 1"/>
</dbReference>
<dbReference type="EMBL" id="JAJSOW010000003">
    <property type="protein sequence ID" value="KAI9195762.1"/>
    <property type="molecule type" value="Genomic_DNA"/>
</dbReference>
<dbReference type="GO" id="GO:0008270">
    <property type="term" value="F:zinc ion binding"/>
    <property type="evidence" value="ECO:0007669"/>
    <property type="project" value="InterPro"/>
</dbReference>
<reference evidence="3" key="2">
    <citation type="submission" date="2023-02" db="EMBL/GenBank/DDBJ databases">
        <authorList>
            <person name="Swenson N.G."/>
            <person name="Wegrzyn J.L."/>
            <person name="Mcevoy S.L."/>
        </authorList>
    </citation>
    <scope>NUCLEOTIDE SEQUENCE</scope>
    <source>
        <strain evidence="3">91603</strain>
        <tissue evidence="3">Leaf</tissue>
    </source>
</reference>